<organism evidence="1">
    <name type="scientific">bioreactor metagenome</name>
    <dbReference type="NCBI Taxonomy" id="1076179"/>
    <lineage>
        <taxon>unclassified sequences</taxon>
        <taxon>metagenomes</taxon>
        <taxon>ecological metagenomes</taxon>
    </lineage>
</organism>
<gene>
    <name evidence="1" type="ORF">SDC9_198696</name>
</gene>
<dbReference type="EMBL" id="VSSQ01115762">
    <property type="protein sequence ID" value="MPN51055.1"/>
    <property type="molecule type" value="Genomic_DNA"/>
</dbReference>
<proteinExistence type="predicted"/>
<accession>A0A645IIE1</accession>
<protein>
    <submittedName>
        <fullName evidence="1">Uncharacterized protein</fullName>
    </submittedName>
</protein>
<evidence type="ECO:0000313" key="1">
    <source>
        <dbReference type="EMBL" id="MPN51055.1"/>
    </source>
</evidence>
<sequence length="49" mass="5366">MAIIVFAPVVFALSREFLNLIASLSYTFKSSSVNFVSFGQSQPLVPQIT</sequence>
<dbReference type="AlphaFoldDB" id="A0A645IIE1"/>
<reference evidence="1" key="1">
    <citation type="submission" date="2019-08" db="EMBL/GenBank/DDBJ databases">
        <authorList>
            <person name="Kucharzyk K."/>
            <person name="Murdoch R.W."/>
            <person name="Higgins S."/>
            <person name="Loffler F."/>
        </authorList>
    </citation>
    <scope>NUCLEOTIDE SEQUENCE</scope>
</reference>
<comment type="caution">
    <text evidence="1">The sequence shown here is derived from an EMBL/GenBank/DDBJ whole genome shotgun (WGS) entry which is preliminary data.</text>
</comment>
<name>A0A645IIE1_9ZZZZ</name>